<evidence type="ECO:0000313" key="2">
    <source>
        <dbReference type="Proteomes" id="UP000317940"/>
    </source>
</evidence>
<keyword evidence="2" id="KW-1185">Reference proteome</keyword>
<proteinExistence type="predicted"/>
<dbReference type="AlphaFoldDB" id="A0A561S9J0"/>
<protein>
    <submittedName>
        <fullName evidence="1">Uncharacterized protein</fullName>
    </submittedName>
</protein>
<dbReference type="EMBL" id="VIWT01000009">
    <property type="protein sequence ID" value="TWF71533.1"/>
    <property type="molecule type" value="Genomic_DNA"/>
</dbReference>
<dbReference type="RefSeq" id="WP_170305354.1">
    <property type="nucleotide sequence ID" value="NZ_BAAAMZ010000023.1"/>
</dbReference>
<reference evidence="1 2" key="1">
    <citation type="submission" date="2019-06" db="EMBL/GenBank/DDBJ databases">
        <title>Sequencing the genomes of 1000 actinobacteria strains.</title>
        <authorList>
            <person name="Klenk H.-P."/>
        </authorList>
    </citation>
    <scope>NUCLEOTIDE SEQUENCE [LARGE SCALE GENOMIC DNA]</scope>
    <source>
        <strain evidence="1 2">DSM 44826</strain>
    </source>
</reference>
<dbReference type="Proteomes" id="UP000317940">
    <property type="component" value="Unassembled WGS sequence"/>
</dbReference>
<gene>
    <name evidence="1" type="ORF">FHX73_19163</name>
</gene>
<accession>A0A561S9J0</accession>
<comment type="caution">
    <text evidence="1">The sequence shown here is derived from an EMBL/GenBank/DDBJ whole genome shotgun (WGS) entry which is preliminary data.</text>
</comment>
<evidence type="ECO:0000313" key="1">
    <source>
        <dbReference type="EMBL" id="TWF71533.1"/>
    </source>
</evidence>
<sequence>MTYQLDTARVTIDARLLEAKEYRVARALQLMNRAERTGRRARRALTSLIA</sequence>
<organism evidence="1 2">
    <name type="scientific">Kitasatospora viridis</name>
    <dbReference type="NCBI Taxonomy" id="281105"/>
    <lineage>
        <taxon>Bacteria</taxon>
        <taxon>Bacillati</taxon>
        <taxon>Actinomycetota</taxon>
        <taxon>Actinomycetes</taxon>
        <taxon>Kitasatosporales</taxon>
        <taxon>Streptomycetaceae</taxon>
        <taxon>Kitasatospora</taxon>
    </lineage>
</organism>
<name>A0A561S9J0_9ACTN</name>